<protein>
    <submittedName>
        <fullName evidence="1">Uncharacterized protein</fullName>
    </submittedName>
</protein>
<keyword evidence="2" id="KW-1185">Reference proteome</keyword>
<evidence type="ECO:0000313" key="2">
    <source>
        <dbReference type="Proteomes" id="UP000822688"/>
    </source>
</evidence>
<proteinExistence type="predicted"/>
<dbReference type="Proteomes" id="UP000822688">
    <property type="component" value="Chromosome 6"/>
</dbReference>
<comment type="caution">
    <text evidence="1">The sequence shown here is derived from an EMBL/GenBank/DDBJ whole genome shotgun (WGS) entry which is preliminary data.</text>
</comment>
<evidence type="ECO:0000313" key="1">
    <source>
        <dbReference type="EMBL" id="KAG0569466.1"/>
    </source>
</evidence>
<accession>A0A8T0HCA5</accession>
<sequence>MHTKLSQSWIRITRLFLNPEHATTLSSQNILEDATTHFIPKILPPATNLKIAEGFHIRGLLCALNDPCFEKLLKLNGVLVKVPSLSTSVVRKKQIMYRAIFTWQACNLRKYRCLYWPE</sequence>
<reference evidence="1 2" key="1">
    <citation type="submission" date="2020-06" db="EMBL/GenBank/DDBJ databases">
        <title>WGS assembly of Ceratodon purpureus strain R40.</title>
        <authorList>
            <person name="Carey S.B."/>
            <person name="Jenkins J."/>
            <person name="Shu S."/>
            <person name="Lovell J.T."/>
            <person name="Sreedasyam A."/>
            <person name="Maumus F."/>
            <person name="Tiley G.P."/>
            <person name="Fernandez-Pozo N."/>
            <person name="Barry K."/>
            <person name="Chen C."/>
            <person name="Wang M."/>
            <person name="Lipzen A."/>
            <person name="Daum C."/>
            <person name="Saski C.A."/>
            <person name="Payton A.C."/>
            <person name="Mcbreen J.C."/>
            <person name="Conrad R.E."/>
            <person name="Kollar L.M."/>
            <person name="Olsson S."/>
            <person name="Huttunen S."/>
            <person name="Landis J.B."/>
            <person name="Wickett N.J."/>
            <person name="Johnson M.G."/>
            <person name="Rensing S.A."/>
            <person name="Grimwood J."/>
            <person name="Schmutz J."/>
            <person name="Mcdaniel S.F."/>
        </authorList>
    </citation>
    <scope>NUCLEOTIDE SEQUENCE [LARGE SCALE GENOMIC DNA]</scope>
    <source>
        <strain evidence="1 2">R40</strain>
    </source>
</reference>
<name>A0A8T0HCA5_CERPU</name>
<gene>
    <name evidence="1" type="ORF">KC19_6G092500</name>
</gene>
<dbReference type="AlphaFoldDB" id="A0A8T0HCA5"/>
<organism evidence="1 2">
    <name type="scientific">Ceratodon purpureus</name>
    <name type="common">Fire moss</name>
    <name type="synonym">Dicranum purpureum</name>
    <dbReference type="NCBI Taxonomy" id="3225"/>
    <lineage>
        <taxon>Eukaryota</taxon>
        <taxon>Viridiplantae</taxon>
        <taxon>Streptophyta</taxon>
        <taxon>Embryophyta</taxon>
        <taxon>Bryophyta</taxon>
        <taxon>Bryophytina</taxon>
        <taxon>Bryopsida</taxon>
        <taxon>Dicranidae</taxon>
        <taxon>Pseudoditrichales</taxon>
        <taxon>Ditrichaceae</taxon>
        <taxon>Ceratodon</taxon>
    </lineage>
</organism>
<dbReference type="EMBL" id="CM026427">
    <property type="protein sequence ID" value="KAG0569466.1"/>
    <property type="molecule type" value="Genomic_DNA"/>
</dbReference>